<dbReference type="EMBL" id="JACTNZ010000012">
    <property type="protein sequence ID" value="KAG5523446.1"/>
    <property type="molecule type" value="Genomic_DNA"/>
</dbReference>
<name>A0AAV6I4M1_9ERIC</name>
<evidence type="ECO:0000313" key="1">
    <source>
        <dbReference type="EMBL" id="KAG5523446.1"/>
    </source>
</evidence>
<organism evidence="1 2">
    <name type="scientific">Rhododendron griersonianum</name>
    <dbReference type="NCBI Taxonomy" id="479676"/>
    <lineage>
        <taxon>Eukaryota</taxon>
        <taxon>Viridiplantae</taxon>
        <taxon>Streptophyta</taxon>
        <taxon>Embryophyta</taxon>
        <taxon>Tracheophyta</taxon>
        <taxon>Spermatophyta</taxon>
        <taxon>Magnoliopsida</taxon>
        <taxon>eudicotyledons</taxon>
        <taxon>Gunneridae</taxon>
        <taxon>Pentapetalae</taxon>
        <taxon>asterids</taxon>
        <taxon>Ericales</taxon>
        <taxon>Ericaceae</taxon>
        <taxon>Ericoideae</taxon>
        <taxon>Rhodoreae</taxon>
        <taxon>Rhododendron</taxon>
    </lineage>
</organism>
<proteinExistence type="predicted"/>
<keyword evidence="2" id="KW-1185">Reference proteome</keyword>
<reference evidence="1" key="1">
    <citation type="submission" date="2020-08" db="EMBL/GenBank/DDBJ databases">
        <title>Plant Genome Project.</title>
        <authorList>
            <person name="Zhang R.-G."/>
        </authorList>
    </citation>
    <scope>NUCLEOTIDE SEQUENCE</scope>
    <source>
        <strain evidence="1">WSP0</strain>
        <tissue evidence="1">Leaf</tissue>
    </source>
</reference>
<dbReference type="AlphaFoldDB" id="A0AAV6I4M1"/>
<accession>A0AAV6I4M1</accession>
<comment type="caution">
    <text evidence="1">The sequence shown here is derived from an EMBL/GenBank/DDBJ whole genome shotgun (WGS) entry which is preliminary data.</text>
</comment>
<protein>
    <submittedName>
        <fullName evidence="1">Uncharacterized protein</fullName>
    </submittedName>
</protein>
<gene>
    <name evidence="1" type="ORF">RHGRI_035306</name>
</gene>
<dbReference type="Proteomes" id="UP000823749">
    <property type="component" value="Chromosome 12"/>
</dbReference>
<dbReference type="Gene3D" id="3.30.200.20">
    <property type="entry name" value="Phosphorylase Kinase, domain 1"/>
    <property type="match status" value="1"/>
</dbReference>
<sequence length="147" mass="16396">MSLVLAAKYNSRESFGVEFILSLSFTEFGSTSDARPDSGEYWKGVMKDQPCQKHFTDYSLGDQFNLGSLVLLSLSVCLVSFPAPGIFPERHIFDILFESPDPSEQDKRTIIVVDPSGRFGWYSDLLGAGAIEEVCRGFDQWEGTDVH</sequence>
<evidence type="ECO:0000313" key="2">
    <source>
        <dbReference type="Proteomes" id="UP000823749"/>
    </source>
</evidence>